<organism evidence="1 2">
    <name type="scientific">Araneus ventricosus</name>
    <name type="common">Orbweaver spider</name>
    <name type="synonym">Epeira ventricosa</name>
    <dbReference type="NCBI Taxonomy" id="182803"/>
    <lineage>
        <taxon>Eukaryota</taxon>
        <taxon>Metazoa</taxon>
        <taxon>Ecdysozoa</taxon>
        <taxon>Arthropoda</taxon>
        <taxon>Chelicerata</taxon>
        <taxon>Arachnida</taxon>
        <taxon>Araneae</taxon>
        <taxon>Araneomorphae</taxon>
        <taxon>Entelegynae</taxon>
        <taxon>Araneoidea</taxon>
        <taxon>Araneidae</taxon>
        <taxon>Araneus</taxon>
    </lineage>
</organism>
<name>A0A4Y2BSM7_ARAVE</name>
<dbReference type="AlphaFoldDB" id="A0A4Y2BSM7"/>
<dbReference type="EMBL" id="BGPR01000104">
    <property type="protein sequence ID" value="GBL94637.1"/>
    <property type="molecule type" value="Genomic_DNA"/>
</dbReference>
<gene>
    <name evidence="1" type="ORF">AVEN_83959_1</name>
</gene>
<accession>A0A4Y2BSM7</accession>
<keyword evidence="2" id="KW-1185">Reference proteome</keyword>
<evidence type="ECO:0000313" key="1">
    <source>
        <dbReference type="EMBL" id="GBL94637.1"/>
    </source>
</evidence>
<comment type="caution">
    <text evidence="1">The sequence shown here is derived from an EMBL/GenBank/DDBJ whole genome shotgun (WGS) entry which is preliminary data.</text>
</comment>
<dbReference type="Proteomes" id="UP000499080">
    <property type="component" value="Unassembled WGS sequence"/>
</dbReference>
<sequence>MDSSTPFPLSSSLRVAEVVNVRTFHLLSLPEGVPKMTTCPTAFPPHSELQPAEMRPTSVEVAWPLTAGLGVRELKYRTLVGRGSLRGNWYGIRDPQAPRVRLISGLDGSVEL</sequence>
<reference evidence="1 2" key="1">
    <citation type="journal article" date="2019" name="Sci. Rep.">
        <title>Orb-weaving spider Araneus ventricosus genome elucidates the spidroin gene catalogue.</title>
        <authorList>
            <person name="Kono N."/>
            <person name="Nakamura H."/>
            <person name="Ohtoshi R."/>
            <person name="Moran D.A.P."/>
            <person name="Shinohara A."/>
            <person name="Yoshida Y."/>
            <person name="Fujiwara M."/>
            <person name="Mori M."/>
            <person name="Tomita M."/>
            <person name="Arakawa K."/>
        </authorList>
    </citation>
    <scope>NUCLEOTIDE SEQUENCE [LARGE SCALE GENOMIC DNA]</scope>
</reference>
<evidence type="ECO:0000313" key="2">
    <source>
        <dbReference type="Proteomes" id="UP000499080"/>
    </source>
</evidence>
<proteinExistence type="predicted"/>
<protein>
    <submittedName>
        <fullName evidence="1">Uncharacterized protein</fullName>
    </submittedName>
</protein>